<comment type="caution">
    <text evidence="1">The sequence shown here is derived from an EMBL/GenBank/DDBJ whole genome shotgun (WGS) entry which is preliminary data.</text>
</comment>
<gene>
    <name evidence="1" type="ORF">GOB84_09565</name>
</gene>
<dbReference type="EMBL" id="WOSW01000016">
    <property type="protein sequence ID" value="NHO32802.1"/>
    <property type="molecule type" value="Genomic_DNA"/>
</dbReference>
<reference evidence="1 2" key="1">
    <citation type="journal article" date="2020" name="Int. J. Syst. Evol. Microbiol.">
        <title>Novel acetic acid bacteria from cider fermentations: Acetobacter conturbans sp. nov. and Acetobacter fallax sp. nov.</title>
        <authorList>
            <person name="Sombolestani A.S."/>
            <person name="Cleenwerck I."/>
            <person name="Cnockaert M."/>
            <person name="Borremans W."/>
            <person name="Wieme A.D."/>
            <person name="De Vuyst L."/>
            <person name="Vandamme P."/>
        </authorList>
    </citation>
    <scope>NUCLEOTIDE SEQUENCE [LARGE SCALE GENOMIC DNA]</scope>
    <source>
        <strain evidence="1 2">LMG 1637</strain>
    </source>
</reference>
<keyword evidence="2" id="KW-1185">Reference proteome</keyword>
<evidence type="ECO:0000313" key="1">
    <source>
        <dbReference type="EMBL" id="NHO32802.1"/>
    </source>
</evidence>
<evidence type="ECO:0000313" key="2">
    <source>
        <dbReference type="Proteomes" id="UP000615326"/>
    </source>
</evidence>
<organism evidence="1 2">
    <name type="scientific">Acetobacter fallax</name>
    <dbReference type="NCBI Taxonomy" id="1737473"/>
    <lineage>
        <taxon>Bacteria</taxon>
        <taxon>Pseudomonadati</taxon>
        <taxon>Pseudomonadota</taxon>
        <taxon>Alphaproteobacteria</taxon>
        <taxon>Acetobacterales</taxon>
        <taxon>Acetobacteraceae</taxon>
        <taxon>Acetobacter</taxon>
    </lineage>
</organism>
<dbReference type="Proteomes" id="UP000615326">
    <property type="component" value="Unassembled WGS sequence"/>
</dbReference>
<sequence length="125" mass="13547">MAEIIDGVCGGLSDLLTCAPWLSPQAFSLQGFEKALRDSIVPAVSVSAHECTNVRHQRLILASAPGARSLTPDRRQPGARRPACERDDCTIRYDDAMNGTVFQAYTDCVLMPALLRAKAERTVTA</sequence>
<dbReference type="RefSeq" id="WP_173577332.1">
    <property type="nucleotide sequence ID" value="NZ_WOSW01000016.1"/>
</dbReference>
<accession>A0ABX0KAL7</accession>
<name>A0ABX0KAL7_9PROT</name>
<protein>
    <recommendedName>
        <fullName evidence="3">Transposase</fullName>
    </recommendedName>
</protein>
<evidence type="ECO:0008006" key="3">
    <source>
        <dbReference type="Google" id="ProtNLM"/>
    </source>
</evidence>
<proteinExistence type="predicted"/>